<reference evidence="2" key="1">
    <citation type="submission" date="2020-05" db="EMBL/GenBank/DDBJ databases">
        <title>Sulfur intermediates as new biogeochemical hubs in an aquatic model microbial ecosystem.</title>
        <authorList>
            <person name="Vigneron A."/>
        </authorList>
    </citation>
    <scope>NUCLEOTIDE SEQUENCE</scope>
    <source>
        <strain evidence="2">Bin.250</strain>
    </source>
</reference>
<gene>
    <name evidence="2" type="ORF">HQ497_13530</name>
</gene>
<feature type="signal peptide" evidence="1">
    <location>
        <begin position="1"/>
        <end position="28"/>
    </location>
</feature>
<keyword evidence="1" id="KW-0732">Signal</keyword>
<evidence type="ECO:0000313" key="3">
    <source>
        <dbReference type="Proteomes" id="UP000754644"/>
    </source>
</evidence>
<accession>A0A973AAC6</accession>
<protein>
    <submittedName>
        <fullName evidence="2">Uncharacterized protein</fullName>
    </submittedName>
</protein>
<proteinExistence type="predicted"/>
<dbReference type="EMBL" id="JABMOJ010000509">
    <property type="protein sequence ID" value="NQV66377.1"/>
    <property type="molecule type" value="Genomic_DNA"/>
</dbReference>
<sequence>MVNRKFHPTRINSLLFGLLISFGLSIQAEPSAEIQTPSTAPKVTSTKFYVDDIKATMHQHVSQLLDADGLFHVLDDKTGEDLALKFVKVHDPVRRIRGNIYFACTDFHVAGDPDKLYDIDFWMDGTTGKLVVYDTK</sequence>
<evidence type="ECO:0000313" key="2">
    <source>
        <dbReference type="EMBL" id="NQV66377.1"/>
    </source>
</evidence>
<organism evidence="2 3">
    <name type="scientific">SAR86 cluster bacterium</name>
    <dbReference type="NCBI Taxonomy" id="2030880"/>
    <lineage>
        <taxon>Bacteria</taxon>
        <taxon>Pseudomonadati</taxon>
        <taxon>Pseudomonadota</taxon>
        <taxon>Gammaproteobacteria</taxon>
        <taxon>SAR86 cluster</taxon>
    </lineage>
</organism>
<comment type="caution">
    <text evidence="2">The sequence shown here is derived from an EMBL/GenBank/DDBJ whole genome shotgun (WGS) entry which is preliminary data.</text>
</comment>
<evidence type="ECO:0000256" key="1">
    <source>
        <dbReference type="SAM" id="SignalP"/>
    </source>
</evidence>
<dbReference type="Proteomes" id="UP000754644">
    <property type="component" value="Unassembled WGS sequence"/>
</dbReference>
<feature type="chain" id="PRO_5037032768" evidence="1">
    <location>
        <begin position="29"/>
        <end position="136"/>
    </location>
</feature>
<dbReference type="AlphaFoldDB" id="A0A973AAC6"/>
<feature type="non-terminal residue" evidence="2">
    <location>
        <position position="136"/>
    </location>
</feature>
<name>A0A973AAC6_9GAMM</name>